<dbReference type="InterPro" id="IPR007561">
    <property type="entry name" value="Cell_div_SepF/SepF-rel"/>
</dbReference>
<evidence type="ECO:0000313" key="6">
    <source>
        <dbReference type="EMBL" id="MBS7527398.1"/>
    </source>
</evidence>
<comment type="subcellular location">
    <subcellularLocation>
        <location evidence="5">Cytoplasm</location>
    </subcellularLocation>
    <text evidence="5">Localizes to the division site, in a FtsZ-dependent manner.</text>
</comment>
<evidence type="ECO:0000313" key="7">
    <source>
        <dbReference type="Proteomes" id="UP000746471"/>
    </source>
</evidence>
<dbReference type="PANTHER" id="PTHR35798">
    <property type="entry name" value="CELL DIVISION PROTEIN SEPF"/>
    <property type="match status" value="1"/>
</dbReference>
<dbReference type="HAMAP" id="MF_01197">
    <property type="entry name" value="SepF"/>
    <property type="match status" value="1"/>
</dbReference>
<keyword evidence="5" id="KW-0963">Cytoplasm</keyword>
<keyword evidence="7" id="KW-1185">Reference proteome</keyword>
<evidence type="ECO:0000256" key="3">
    <source>
        <dbReference type="ARBA" id="ARBA00023306"/>
    </source>
</evidence>
<sequence>MGEKFIDKLKFFWGVDSREDEQLLNDDFYNEMKRTDLEAEETVNAIAETTQKSINTIKTSNKVLNIHTNAQMNVVLYQPKSFEETTAIVDTLKSKRPVIMNILDLDNDLARKIFDFCSGALYALDGHINLVSKGIYVLAPPNVDVTGDTAITRLESQMNDWLKSDD</sequence>
<dbReference type="Pfam" id="PF04472">
    <property type="entry name" value="SepF"/>
    <property type="match status" value="1"/>
</dbReference>
<comment type="function">
    <text evidence="4 5">Cell division protein that is part of the divisome complex and is recruited early to the Z-ring. Probably stimulates Z-ring formation, perhaps through the cross-linking of FtsZ protofilaments. Its function overlaps with FtsA.</text>
</comment>
<organism evidence="6 7">
    <name type="scientific">Fusibacter paucivorans</name>
    <dbReference type="NCBI Taxonomy" id="76009"/>
    <lineage>
        <taxon>Bacteria</taxon>
        <taxon>Bacillati</taxon>
        <taxon>Bacillota</taxon>
        <taxon>Clostridia</taxon>
        <taxon>Eubacteriales</taxon>
        <taxon>Eubacteriales Family XII. Incertae Sedis</taxon>
        <taxon>Fusibacter</taxon>
    </lineage>
</organism>
<keyword evidence="3 5" id="KW-0131">Cell cycle</keyword>
<dbReference type="EMBL" id="JAHBCL010000020">
    <property type="protein sequence ID" value="MBS7527398.1"/>
    <property type="molecule type" value="Genomic_DNA"/>
</dbReference>
<evidence type="ECO:0000256" key="2">
    <source>
        <dbReference type="ARBA" id="ARBA00023210"/>
    </source>
</evidence>
<dbReference type="RefSeq" id="WP_213237259.1">
    <property type="nucleotide sequence ID" value="NZ_JAHBCL010000020.1"/>
</dbReference>
<dbReference type="PANTHER" id="PTHR35798:SF1">
    <property type="entry name" value="CELL DIVISION PROTEIN SEPF"/>
    <property type="match status" value="1"/>
</dbReference>
<evidence type="ECO:0000256" key="4">
    <source>
        <dbReference type="ARBA" id="ARBA00044936"/>
    </source>
</evidence>
<name>A0ABS5PQF1_9FIRM</name>
<reference evidence="6 7" key="1">
    <citation type="submission" date="2021-05" db="EMBL/GenBank/DDBJ databases">
        <title>Fusibacter ferrireducens sp. nov., an anaerobic, sulfur- and Fe-reducing bacterium isolated from the mangrove sediment.</title>
        <authorList>
            <person name="Qiu D."/>
        </authorList>
    </citation>
    <scope>NUCLEOTIDE SEQUENCE [LARGE SCALE GENOMIC DNA]</scope>
    <source>
        <strain evidence="6 7">DSM 12116</strain>
    </source>
</reference>
<dbReference type="GO" id="GO:0051301">
    <property type="term" value="P:cell division"/>
    <property type="evidence" value="ECO:0007669"/>
    <property type="project" value="UniProtKB-KW"/>
</dbReference>
<keyword evidence="2 5" id="KW-0717">Septation</keyword>
<proteinExistence type="inferred from homology"/>
<comment type="caution">
    <text evidence="6">The sequence shown here is derived from an EMBL/GenBank/DDBJ whole genome shotgun (WGS) entry which is preliminary data.</text>
</comment>
<accession>A0ABS5PQF1</accession>
<dbReference type="Gene3D" id="3.30.110.150">
    <property type="entry name" value="SepF-like protein"/>
    <property type="match status" value="1"/>
</dbReference>
<dbReference type="Proteomes" id="UP000746471">
    <property type="component" value="Unassembled WGS sequence"/>
</dbReference>
<protein>
    <recommendedName>
        <fullName evidence="5">Cell division protein SepF</fullName>
    </recommendedName>
</protein>
<dbReference type="InterPro" id="IPR023052">
    <property type="entry name" value="Cell_div_SepF"/>
</dbReference>
<evidence type="ECO:0000256" key="5">
    <source>
        <dbReference type="HAMAP-Rule" id="MF_01197"/>
    </source>
</evidence>
<dbReference type="InterPro" id="IPR038594">
    <property type="entry name" value="SepF-like_sf"/>
</dbReference>
<evidence type="ECO:0000256" key="1">
    <source>
        <dbReference type="ARBA" id="ARBA00022618"/>
    </source>
</evidence>
<gene>
    <name evidence="5" type="primary">sepF</name>
    <name evidence="6" type="ORF">KHM83_12005</name>
</gene>
<keyword evidence="1 5" id="KW-0132">Cell division</keyword>
<comment type="subunit">
    <text evidence="5">Homodimer. Interacts with FtsZ.</text>
</comment>
<comment type="similarity">
    <text evidence="5">Belongs to the SepF family.</text>
</comment>